<proteinExistence type="predicted"/>
<keyword evidence="1" id="KW-0805">Transcription regulation</keyword>
<dbReference type="InterPro" id="IPR018060">
    <property type="entry name" value="HTH_AraC"/>
</dbReference>
<organism evidence="5 6">
    <name type="scientific">Motiliproteus coralliicola</name>
    <dbReference type="NCBI Taxonomy" id="2283196"/>
    <lineage>
        <taxon>Bacteria</taxon>
        <taxon>Pseudomonadati</taxon>
        <taxon>Pseudomonadota</taxon>
        <taxon>Gammaproteobacteria</taxon>
        <taxon>Oceanospirillales</taxon>
        <taxon>Oceanospirillaceae</taxon>
        <taxon>Motiliproteus</taxon>
    </lineage>
</organism>
<evidence type="ECO:0000256" key="3">
    <source>
        <dbReference type="ARBA" id="ARBA00023163"/>
    </source>
</evidence>
<keyword evidence="6" id="KW-1185">Reference proteome</keyword>
<sequence length="134" mass="15746">MTKRSVTYFETELDRIYSELSLRPEHYARVRQSKAFMEKFYSDKVELDDLAEAACISRFHYVRIFQRVYGLTPRAYLRDLRISKAKELIKQGTPITQTCFDVGYESVPTFSSVFKKCTGHTPTAYQRLQHSNLE</sequence>
<comment type="caution">
    <text evidence="5">The sequence shown here is derived from an EMBL/GenBank/DDBJ whole genome shotgun (WGS) entry which is preliminary data.</text>
</comment>
<dbReference type="GO" id="GO:0043565">
    <property type="term" value="F:sequence-specific DNA binding"/>
    <property type="evidence" value="ECO:0007669"/>
    <property type="project" value="InterPro"/>
</dbReference>
<dbReference type="EMBL" id="QQOH01000003">
    <property type="protein sequence ID" value="RDE19984.1"/>
    <property type="molecule type" value="Genomic_DNA"/>
</dbReference>
<dbReference type="Gene3D" id="1.10.10.60">
    <property type="entry name" value="Homeodomain-like"/>
    <property type="match status" value="2"/>
</dbReference>
<dbReference type="PANTHER" id="PTHR43280:SF28">
    <property type="entry name" value="HTH-TYPE TRANSCRIPTIONAL ACTIVATOR RHAS"/>
    <property type="match status" value="1"/>
</dbReference>
<dbReference type="AlphaFoldDB" id="A0A369WH20"/>
<reference evidence="5 6" key="1">
    <citation type="submission" date="2018-07" db="EMBL/GenBank/DDBJ databases">
        <title>Motiliproteus coralliicola sp. nov., a bacterium isolated from Coral.</title>
        <authorList>
            <person name="Wang G."/>
        </authorList>
    </citation>
    <scope>NUCLEOTIDE SEQUENCE [LARGE SCALE GENOMIC DNA]</scope>
    <source>
        <strain evidence="5 6">C34</strain>
    </source>
</reference>
<dbReference type="Pfam" id="PF12833">
    <property type="entry name" value="HTH_18"/>
    <property type="match status" value="1"/>
</dbReference>
<evidence type="ECO:0000256" key="2">
    <source>
        <dbReference type="ARBA" id="ARBA00023125"/>
    </source>
</evidence>
<accession>A0A369WH20</accession>
<evidence type="ECO:0000313" key="5">
    <source>
        <dbReference type="EMBL" id="RDE19984.1"/>
    </source>
</evidence>
<dbReference type="InterPro" id="IPR018062">
    <property type="entry name" value="HTH_AraC-typ_CS"/>
</dbReference>
<dbReference type="PANTHER" id="PTHR43280">
    <property type="entry name" value="ARAC-FAMILY TRANSCRIPTIONAL REGULATOR"/>
    <property type="match status" value="1"/>
</dbReference>
<feature type="domain" description="HTH araC/xylS-type" evidence="4">
    <location>
        <begin position="31"/>
        <end position="128"/>
    </location>
</feature>
<protein>
    <submittedName>
        <fullName evidence="5">AraC family transcriptional regulator</fullName>
    </submittedName>
</protein>
<dbReference type="PROSITE" id="PS01124">
    <property type="entry name" value="HTH_ARAC_FAMILY_2"/>
    <property type="match status" value="1"/>
</dbReference>
<dbReference type="Proteomes" id="UP000253769">
    <property type="component" value="Unassembled WGS sequence"/>
</dbReference>
<name>A0A369WH20_9GAMM</name>
<dbReference type="OrthoDB" id="9816011at2"/>
<dbReference type="GO" id="GO:0003700">
    <property type="term" value="F:DNA-binding transcription factor activity"/>
    <property type="evidence" value="ECO:0007669"/>
    <property type="project" value="InterPro"/>
</dbReference>
<evidence type="ECO:0000313" key="6">
    <source>
        <dbReference type="Proteomes" id="UP000253769"/>
    </source>
</evidence>
<keyword evidence="2" id="KW-0238">DNA-binding</keyword>
<evidence type="ECO:0000256" key="1">
    <source>
        <dbReference type="ARBA" id="ARBA00023015"/>
    </source>
</evidence>
<evidence type="ECO:0000259" key="4">
    <source>
        <dbReference type="PROSITE" id="PS01124"/>
    </source>
</evidence>
<keyword evidence="3" id="KW-0804">Transcription</keyword>
<dbReference type="SMART" id="SM00342">
    <property type="entry name" value="HTH_ARAC"/>
    <property type="match status" value="1"/>
</dbReference>
<dbReference type="SUPFAM" id="SSF46689">
    <property type="entry name" value="Homeodomain-like"/>
    <property type="match status" value="2"/>
</dbReference>
<dbReference type="PROSITE" id="PS00041">
    <property type="entry name" value="HTH_ARAC_FAMILY_1"/>
    <property type="match status" value="1"/>
</dbReference>
<dbReference type="InterPro" id="IPR009057">
    <property type="entry name" value="Homeodomain-like_sf"/>
</dbReference>
<gene>
    <name evidence="5" type="ORF">DV711_13295</name>
</gene>